<evidence type="ECO:0000256" key="5">
    <source>
        <dbReference type="ARBA" id="ARBA00022737"/>
    </source>
</evidence>
<keyword evidence="4 8" id="KW-0116">cAMP-binding</keyword>
<organism evidence="11">
    <name type="scientific">Selaginella moellendorffii</name>
    <name type="common">Spikemoss</name>
    <dbReference type="NCBI Taxonomy" id="88036"/>
    <lineage>
        <taxon>Eukaryota</taxon>
        <taxon>Viridiplantae</taxon>
        <taxon>Streptophyta</taxon>
        <taxon>Embryophyta</taxon>
        <taxon>Tracheophyta</taxon>
        <taxon>Lycopodiopsida</taxon>
        <taxon>Selaginellales</taxon>
        <taxon>Selaginellaceae</taxon>
        <taxon>Selaginella</taxon>
    </lineage>
</organism>
<feature type="binding site" evidence="8">
    <location>
        <position position="247"/>
    </location>
    <ligand>
        <name>3',5'-cyclic AMP</name>
        <dbReference type="ChEBI" id="CHEBI:58165"/>
        <label>2</label>
    </ligand>
</feature>
<dbReference type="FunFam" id="2.60.120.10:FF:000006">
    <property type="entry name" value="cAMP-dependent protein kinase type I-alpha regulatory subunit"/>
    <property type="match status" value="1"/>
</dbReference>
<dbReference type="GO" id="GO:0034236">
    <property type="term" value="F:protein kinase A catalytic subunit binding"/>
    <property type="evidence" value="ECO:0000318"/>
    <property type="project" value="GO_Central"/>
</dbReference>
<dbReference type="PIRSF" id="PIRSF000548">
    <property type="entry name" value="PK_regulatory"/>
    <property type="match status" value="1"/>
</dbReference>
<dbReference type="SMART" id="SM00100">
    <property type="entry name" value="cNMP"/>
    <property type="match status" value="2"/>
</dbReference>
<dbReference type="Pfam" id="PF00027">
    <property type="entry name" value="cNMP_binding"/>
    <property type="match status" value="2"/>
</dbReference>
<dbReference type="InterPro" id="IPR018490">
    <property type="entry name" value="cNMP-bd_dom_sf"/>
</dbReference>
<dbReference type="InterPro" id="IPR012198">
    <property type="entry name" value="cAMP_dep_PK_reg_su"/>
</dbReference>
<dbReference type="InterPro" id="IPR014710">
    <property type="entry name" value="RmlC-like_jellyroll"/>
</dbReference>
<dbReference type="GO" id="GO:0033554">
    <property type="term" value="P:cellular response to stress"/>
    <property type="evidence" value="ECO:0007669"/>
    <property type="project" value="UniProtKB-ARBA"/>
</dbReference>
<keyword evidence="3" id="KW-0597">Phosphoprotein</keyword>
<dbReference type="PROSITE" id="PS50042">
    <property type="entry name" value="CNMP_BINDING_3"/>
    <property type="match status" value="2"/>
</dbReference>
<dbReference type="InterPro" id="IPR018488">
    <property type="entry name" value="cNMP-bd_CS"/>
</dbReference>
<dbReference type="Gene3D" id="2.60.120.10">
    <property type="entry name" value="Jelly Rolls"/>
    <property type="match status" value="2"/>
</dbReference>
<accession>D8S0D3</accession>
<dbReference type="STRING" id="88036.D8S0D3"/>
<dbReference type="Proteomes" id="UP000001514">
    <property type="component" value="Unassembled WGS sequence"/>
</dbReference>
<name>D8S0D3_SELML</name>
<keyword evidence="5" id="KW-0677">Repeat</keyword>
<feature type="domain" description="Cyclic nucleotide-binding" evidence="9">
    <location>
        <begin position="169"/>
        <end position="288"/>
    </location>
</feature>
<dbReference type="OMA" id="DQWERAN"/>
<evidence type="ECO:0000259" key="9">
    <source>
        <dbReference type="PROSITE" id="PS50042"/>
    </source>
</evidence>
<dbReference type="GO" id="GO:0005952">
    <property type="term" value="C:cAMP-dependent protein kinase complex"/>
    <property type="evidence" value="ECO:0000318"/>
    <property type="project" value="GO_Central"/>
</dbReference>
<dbReference type="CDD" id="cd00038">
    <property type="entry name" value="CAP_ED"/>
    <property type="match status" value="2"/>
</dbReference>
<proteinExistence type="inferred from homology"/>
<evidence type="ECO:0000313" key="10">
    <source>
        <dbReference type="EMBL" id="EFJ21906.1"/>
    </source>
</evidence>
<feature type="binding site" evidence="8">
    <location>
        <position position="125"/>
    </location>
    <ligand>
        <name>3',5'-cyclic AMP</name>
        <dbReference type="ChEBI" id="CHEBI:58165"/>
        <label>1</label>
    </ligand>
</feature>
<dbReference type="InterPro" id="IPR050503">
    <property type="entry name" value="cAMP-dep_PK_reg_su-like"/>
</dbReference>
<evidence type="ECO:0000256" key="6">
    <source>
        <dbReference type="ARBA" id="ARBA00022741"/>
    </source>
</evidence>
<dbReference type="PANTHER" id="PTHR11635">
    <property type="entry name" value="CAMP-DEPENDENT PROTEIN KINASE REGULATORY CHAIN"/>
    <property type="match status" value="1"/>
</dbReference>
<evidence type="ECO:0000313" key="11">
    <source>
        <dbReference type="Proteomes" id="UP000001514"/>
    </source>
</evidence>
<feature type="binding site" evidence="8">
    <location>
        <position position="116"/>
    </location>
    <ligand>
        <name>3',5'-cyclic AMP</name>
        <dbReference type="ChEBI" id="CHEBI:58165"/>
        <label>1</label>
    </ligand>
</feature>
<dbReference type="PANTHER" id="PTHR11635:SF152">
    <property type="entry name" value="CAMP-DEPENDENT PROTEIN KINASE TYPE I REGULATORY SUBUNIT-RELATED"/>
    <property type="match status" value="1"/>
</dbReference>
<evidence type="ECO:0000256" key="4">
    <source>
        <dbReference type="ARBA" id="ARBA00022566"/>
    </source>
</evidence>
<evidence type="ECO:0000256" key="3">
    <source>
        <dbReference type="ARBA" id="ARBA00022553"/>
    </source>
</evidence>
<gene>
    <name evidence="10" type="ORF">SELMODRAFT_105805</name>
</gene>
<dbReference type="GO" id="GO:0004862">
    <property type="term" value="F:cAMP-dependent protein kinase inhibitor activity"/>
    <property type="evidence" value="ECO:0000318"/>
    <property type="project" value="GO_Central"/>
</dbReference>
<dbReference type="eggNOG" id="KOG1113">
    <property type="taxonomic scope" value="Eukaryota"/>
</dbReference>
<dbReference type="AlphaFoldDB" id="D8S0D3"/>
<comment type="similarity">
    <text evidence="1">Belongs to the cAMP-dependent kinase regulatory chain family.</text>
</comment>
<evidence type="ECO:0000256" key="7">
    <source>
        <dbReference type="ARBA" id="ARBA00023149"/>
    </source>
</evidence>
<evidence type="ECO:0000256" key="1">
    <source>
        <dbReference type="ARBA" id="ARBA00005753"/>
    </source>
</evidence>
<dbReference type="SUPFAM" id="SSF51206">
    <property type="entry name" value="cAMP-binding domain-like"/>
    <property type="match status" value="2"/>
</dbReference>
<dbReference type="Gramene" id="EFJ21906">
    <property type="protein sequence ID" value="EFJ21906"/>
    <property type="gene ID" value="SELMODRAFT_105805"/>
</dbReference>
<sequence>MFGFVNAWNFSQRAIDVFAFLISQAIEKNEAARERIQHALEKNYLFKSLDKEQTKTVVDSVEEVKYNPNDIIIKQGDEGDKFFLIEIGECEVWLKDPERIRPEMVKRYGPGDTFGELALLYNAPRAATVKAITSCTLWAVDRPTFRAILMQTTNNKRQLYEKFLAEVPLLKTLTAYERSAIADVLDAEYYEPNTDIIVEGQEGNKFYFVEEVRLATASEARTGDKVLMKYKRGDYFGELALLSNNPRAATVRATTKCKCVSIHRDSFKRLLGKVEDILERRKEEYEKTSAGTS</sequence>
<evidence type="ECO:0000256" key="8">
    <source>
        <dbReference type="PIRSR" id="PIRSR000548-1"/>
    </source>
</evidence>
<dbReference type="EMBL" id="GL377597">
    <property type="protein sequence ID" value="EFJ21906.1"/>
    <property type="molecule type" value="Genomic_DNA"/>
</dbReference>
<dbReference type="FunFam" id="2.60.120.10:FF:000039">
    <property type="entry name" value="cAMP-dependent protein kinase regulatory subunit"/>
    <property type="match status" value="1"/>
</dbReference>
<dbReference type="PRINTS" id="PR00103">
    <property type="entry name" value="CAMPKINASE"/>
</dbReference>
<dbReference type="HOGENOM" id="CLU_018310_2_1_1"/>
<dbReference type="PROSITE" id="PS00889">
    <property type="entry name" value="CNMP_BINDING_2"/>
    <property type="match status" value="2"/>
</dbReference>
<dbReference type="GO" id="GO:0007189">
    <property type="term" value="P:adenylate cyclase-activating G protein-coupled receptor signaling pathway"/>
    <property type="evidence" value="ECO:0000318"/>
    <property type="project" value="GO_Central"/>
</dbReference>
<dbReference type="InterPro" id="IPR000595">
    <property type="entry name" value="cNMP-bd_dom"/>
</dbReference>
<dbReference type="GO" id="GO:0030552">
    <property type="term" value="F:cAMP binding"/>
    <property type="evidence" value="ECO:0000318"/>
    <property type="project" value="GO_Central"/>
</dbReference>
<protein>
    <recommendedName>
        <fullName evidence="2">cAMP-dependent protein kinase regulatory subunit</fullName>
    </recommendedName>
</protein>
<dbReference type="GO" id="GO:0005829">
    <property type="term" value="C:cytosol"/>
    <property type="evidence" value="ECO:0000318"/>
    <property type="project" value="GO_Central"/>
</dbReference>
<feature type="binding site" evidence="8">
    <location>
        <position position="238"/>
    </location>
    <ligand>
        <name>3',5'-cyclic AMP</name>
        <dbReference type="ChEBI" id="CHEBI:58165"/>
        <label>2</label>
    </ligand>
</feature>
<dbReference type="PROSITE" id="PS00888">
    <property type="entry name" value="CNMP_BINDING_1"/>
    <property type="match status" value="1"/>
</dbReference>
<keyword evidence="6 8" id="KW-0547">Nucleotide-binding</keyword>
<feature type="domain" description="Cyclic nucleotide-binding" evidence="9">
    <location>
        <begin position="45"/>
        <end position="166"/>
    </location>
</feature>
<evidence type="ECO:0000256" key="2">
    <source>
        <dbReference type="ARBA" id="ARBA00020355"/>
    </source>
</evidence>
<keyword evidence="7 8" id="KW-0114">cAMP</keyword>
<reference evidence="10" key="1">
    <citation type="journal article" date="2011" name="Science">
        <title>The Selaginella genome identifies genetic changes associated with the evolution of vascular plants.</title>
        <authorList>
            <person name="Banks J.A."/>
            <person name="Nishiyama T."/>
            <person name="Hasebe M."/>
            <person name="Bowman J.L."/>
            <person name="Gribskov M."/>
            <person name="dePamphilis C."/>
            <person name="Albert V.A."/>
            <person name="Aono N."/>
            <person name="Aoyama T."/>
            <person name="Ambrose B.A."/>
            <person name="Ashton N.W."/>
            <person name="Axtell M.J."/>
            <person name="Barker E."/>
            <person name="Barker M.S."/>
            <person name="Bennetzen J.L."/>
            <person name="Bonawitz N.D."/>
            <person name="Chapple C."/>
            <person name="Cheng C."/>
            <person name="Correa L.G."/>
            <person name="Dacre M."/>
            <person name="DeBarry J."/>
            <person name="Dreyer I."/>
            <person name="Elias M."/>
            <person name="Engstrom E.M."/>
            <person name="Estelle M."/>
            <person name="Feng L."/>
            <person name="Finet C."/>
            <person name="Floyd S.K."/>
            <person name="Frommer W.B."/>
            <person name="Fujita T."/>
            <person name="Gramzow L."/>
            <person name="Gutensohn M."/>
            <person name="Harholt J."/>
            <person name="Hattori M."/>
            <person name="Heyl A."/>
            <person name="Hirai T."/>
            <person name="Hiwatashi Y."/>
            <person name="Ishikawa M."/>
            <person name="Iwata M."/>
            <person name="Karol K.G."/>
            <person name="Koehler B."/>
            <person name="Kolukisaoglu U."/>
            <person name="Kubo M."/>
            <person name="Kurata T."/>
            <person name="Lalonde S."/>
            <person name="Li K."/>
            <person name="Li Y."/>
            <person name="Litt A."/>
            <person name="Lyons E."/>
            <person name="Manning G."/>
            <person name="Maruyama T."/>
            <person name="Michael T.P."/>
            <person name="Mikami K."/>
            <person name="Miyazaki S."/>
            <person name="Morinaga S."/>
            <person name="Murata T."/>
            <person name="Mueller-Roeber B."/>
            <person name="Nelson D.R."/>
            <person name="Obara M."/>
            <person name="Oguri Y."/>
            <person name="Olmstead R.G."/>
            <person name="Onodera N."/>
            <person name="Petersen B.L."/>
            <person name="Pils B."/>
            <person name="Prigge M."/>
            <person name="Rensing S.A."/>
            <person name="Riano-Pachon D.M."/>
            <person name="Roberts A.W."/>
            <person name="Sato Y."/>
            <person name="Scheller H.V."/>
            <person name="Schulz B."/>
            <person name="Schulz C."/>
            <person name="Shakirov E.V."/>
            <person name="Shibagaki N."/>
            <person name="Shinohara N."/>
            <person name="Shippen D.E."/>
            <person name="Soerensen I."/>
            <person name="Sotooka R."/>
            <person name="Sugimoto N."/>
            <person name="Sugita M."/>
            <person name="Sumikawa N."/>
            <person name="Tanurdzic M."/>
            <person name="Theissen G."/>
            <person name="Ulvskov P."/>
            <person name="Wakazuki S."/>
            <person name="Weng J.K."/>
            <person name="Willats W.W."/>
            <person name="Wipf D."/>
            <person name="Wolf P.G."/>
            <person name="Yang L."/>
            <person name="Zimmer A.D."/>
            <person name="Zhu Q."/>
            <person name="Mitros T."/>
            <person name="Hellsten U."/>
            <person name="Loque D."/>
            <person name="Otillar R."/>
            <person name="Salamov A."/>
            <person name="Schmutz J."/>
            <person name="Shapiro H."/>
            <person name="Lindquist E."/>
            <person name="Lucas S."/>
            <person name="Rokhsar D."/>
            <person name="Grigoriev I.V."/>
        </authorList>
    </citation>
    <scope>NUCLEOTIDE SEQUENCE [LARGE SCALE GENOMIC DNA]</scope>
</reference>
<keyword evidence="11" id="KW-1185">Reference proteome</keyword>
<dbReference type="KEGG" id="smo:SELMODRAFT_105805"/>
<dbReference type="InParanoid" id="D8S0D3"/>